<dbReference type="SMART" id="SM00512">
    <property type="entry name" value="Skp1"/>
    <property type="match status" value="1"/>
</dbReference>
<evidence type="ECO:0000256" key="3">
    <source>
        <dbReference type="PIRNR" id="PIRNR028729"/>
    </source>
</evidence>
<dbReference type="UniPathway" id="UPA00143"/>
<evidence type="ECO:0000259" key="4">
    <source>
        <dbReference type="Pfam" id="PF03931"/>
    </source>
</evidence>
<dbReference type="GO" id="GO:0006511">
    <property type="term" value="P:ubiquitin-dependent protein catabolic process"/>
    <property type="evidence" value="ECO:0007669"/>
    <property type="project" value="InterPro"/>
</dbReference>
<dbReference type="InterPro" id="IPR001232">
    <property type="entry name" value="SKP1-like"/>
</dbReference>
<reference evidence="5 6" key="2">
    <citation type="submission" date="2018-11" db="EMBL/GenBank/DDBJ databases">
        <authorList>
            <consortium name="Pathogen Informatics"/>
        </authorList>
    </citation>
    <scope>NUCLEOTIDE SEQUENCE [LARGE SCALE GENOMIC DNA]</scope>
</reference>
<dbReference type="OMA" id="LEWCTIF"/>
<dbReference type="SUPFAM" id="SSF81382">
    <property type="entry name" value="Skp1 dimerisation domain-like"/>
    <property type="match status" value="1"/>
</dbReference>
<evidence type="ECO:0000313" key="7">
    <source>
        <dbReference type="WBParaSite" id="NBR_0001484701-mRNA-1"/>
    </source>
</evidence>
<dbReference type="PIRSF" id="PIRSF028729">
    <property type="entry name" value="E3_ubiquit_lig_SCF_Skp"/>
    <property type="match status" value="1"/>
</dbReference>
<dbReference type="InterPro" id="IPR036296">
    <property type="entry name" value="SKP1-like_dim_sf"/>
</dbReference>
<dbReference type="Proteomes" id="UP000271162">
    <property type="component" value="Unassembled WGS sequence"/>
</dbReference>
<dbReference type="STRING" id="27835.A0A0N4YDW6"/>
<dbReference type="Pfam" id="PF03931">
    <property type="entry name" value="Skp1_POZ"/>
    <property type="match status" value="1"/>
</dbReference>
<keyword evidence="2 3" id="KW-0833">Ubl conjugation pathway</keyword>
<gene>
    <name evidence="5" type="ORF">NBR_LOCUS14848</name>
</gene>
<sequence>MSSCPKKPIIFKFETSDGEQFDVPKDQLQHMLRIRKLVQKKKWKNKLHKPIKFSSIDGPTMKKVLEWCTIFKNEPPRCDVPPKKANGRKNTYLPAWEGGHFMDLDAKTLIDLIHAAKNLKIEGLCEMAVNSLEMLSLNKSVKELQVSFNIEDDNFPDEKRQMRAELSHLCPELFP</sequence>
<dbReference type="Gene3D" id="3.30.710.10">
    <property type="entry name" value="Potassium Channel Kv1.1, Chain A"/>
    <property type="match status" value="1"/>
</dbReference>
<dbReference type="WBParaSite" id="NBR_0001484701-mRNA-1">
    <property type="protein sequence ID" value="NBR_0001484701-mRNA-1"/>
    <property type="gene ID" value="NBR_0001484701"/>
</dbReference>
<keyword evidence="6" id="KW-1185">Reference proteome</keyword>
<reference evidence="7" key="1">
    <citation type="submission" date="2017-02" db="UniProtKB">
        <authorList>
            <consortium name="WormBaseParasite"/>
        </authorList>
    </citation>
    <scope>IDENTIFICATION</scope>
</reference>
<feature type="domain" description="SKP1 component POZ" evidence="4">
    <location>
        <begin position="11"/>
        <end position="70"/>
    </location>
</feature>
<name>A0A0N4YDW6_NIPBR</name>
<dbReference type="SUPFAM" id="SSF54695">
    <property type="entry name" value="POZ domain"/>
    <property type="match status" value="1"/>
</dbReference>
<comment type="pathway">
    <text evidence="3">Protein modification; protein ubiquitination.</text>
</comment>
<dbReference type="InterPro" id="IPR011333">
    <property type="entry name" value="SKP1/BTB/POZ_sf"/>
</dbReference>
<evidence type="ECO:0000256" key="2">
    <source>
        <dbReference type="ARBA" id="ARBA00022786"/>
    </source>
</evidence>
<evidence type="ECO:0000313" key="6">
    <source>
        <dbReference type="Proteomes" id="UP000271162"/>
    </source>
</evidence>
<organism evidence="7">
    <name type="scientific">Nippostrongylus brasiliensis</name>
    <name type="common">Rat hookworm</name>
    <dbReference type="NCBI Taxonomy" id="27835"/>
    <lineage>
        <taxon>Eukaryota</taxon>
        <taxon>Metazoa</taxon>
        <taxon>Ecdysozoa</taxon>
        <taxon>Nematoda</taxon>
        <taxon>Chromadorea</taxon>
        <taxon>Rhabditida</taxon>
        <taxon>Rhabditina</taxon>
        <taxon>Rhabditomorpha</taxon>
        <taxon>Strongyloidea</taxon>
        <taxon>Heligmosomidae</taxon>
        <taxon>Nippostrongylus</taxon>
    </lineage>
</organism>
<comment type="similarity">
    <text evidence="1 3">Belongs to the SKP1 family.</text>
</comment>
<dbReference type="InterPro" id="IPR016897">
    <property type="entry name" value="SKP1"/>
</dbReference>
<comment type="function">
    <text evidence="3">Probable essential component of SCF (SKP1-CUL1-F-box protein) E3 ubiquitin-protein ligase complexes, which mediate the ubiquitination and subsequent proteasomal degradation of target proteins. Regulates cell proliferation during embryonic and larval development.</text>
</comment>
<dbReference type="InterPro" id="IPR016073">
    <property type="entry name" value="Skp1_comp_POZ"/>
</dbReference>
<evidence type="ECO:0000313" key="5">
    <source>
        <dbReference type="EMBL" id="VDL78442.1"/>
    </source>
</evidence>
<dbReference type="AlphaFoldDB" id="A0A0N4YDW6"/>
<proteinExistence type="inferred from homology"/>
<evidence type="ECO:0000256" key="1">
    <source>
        <dbReference type="ARBA" id="ARBA00009993"/>
    </source>
</evidence>
<dbReference type="PANTHER" id="PTHR11165">
    <property type="entry name" value="SKP1"/>
    <property type="match status" value="1"/>
</dbReference>
<accession>A0A0N4YDW6</accession>
<dbReference type="GO" id="GO:0016567">
    <property type="term" value="P:protein ubiquitination"/>
    <property type="evidence" value="ECO:0007669"/>
    <property type="project" value="UniProtKB-UniPathway"/>
</dbReference>
<dbReference type="EMBL" id="UYSL01021512">
    <property type="protein sequence ID" value="VDL78442.1"/>
    <property type="molecule type" value="Genomic_DNA"/>
</dbReference>
<protein>
    <recommendedName>
        <fullName evidence="3">Skp1-related protein</fullName>
    </recommendedName>
</protein>